<keyword evidence="1" id="KW-0472">Membrane</keyword>
<dbReference type="OrthoDB" id="9804091at2"/>
<dbReference type="PANTHER" id="PTHR36305">
    <property type="entry name" value="PHOSPHATIDYLGLYCEROPHOSPHATASE A"/>
    <property type="match status" value="1"/>
</dbReference>
<feature type="domain" description="YutG/PgpA" evidence="2">
    <location>
        <begin position="16"/>
        <end position="152"/>
    </location>
</feature>
<dbReference type="InterPro" id="IPR026037">
    <property type="entry name" value="PgpA"/>
</dbReference>
<proteinExistence type="predicted"/>
<feature type="transmembrane region" description="Helical" evidence="1">
    <location>
        <begin position="20"/>
        <end position="44"/>
    </location>
</feature>
<dbReference type="CDD" id="cd06971">
    <property type="entry name" value="PgpA"/>
    <property type="match status" value="1"/>
</dbReference>
<dbReference type="HOGENOM" id="CLU_103734_1_2_10"/>
<accession>A4SDG0</accession>
<keyword evidence="1" id="KW-1133">Transmembrane helix</keyword>
<keyword evidence="3" id="KW-0378">Hydrolase</keyword>
<feature type="transmembrane region" description="Helical" evidence="1">
    <location>
        <begin position="139"/>
        <end position="159"/>
    </location>
</feature>
<organism evidence="3">
    <name type="scientific">Chlorobium phaeovibrioides (strain DSM 265 / 1930)</name>
    <name type="common">Prosthecochloris vibrioformis (strain DSM 265)</name>
    <dbReference type="NCBI Taxonomy" id="290318"/>
    <lineage>
        <taxon>Bacteria</taxon>
        <taxon>Pseudomonadati</taxon>
        <taxon>Chlorobiota</taxon>
        <taxon>Chlorobiia</taxon>
        <taxon>Chlorobiales</taxon>
        <taxon>Chlorobiaceae</taxon>
        <taxon>Chlorobium/Pelodictyon group</taxon>
        <taxon>Chlorobium</taxon>
    </lineage>
</organism>
<feature type="transmembrane region" description="Helical" evidence="1">
    <location>
        <begin position="91"/>
        <end position="111"/>
    </location>
</feature>
<dbReference type="eggNOG" id="COG1267">
    <property type="taxonomic scope" value="Bacteria"/>
</dbReference>
<dbReference type="GO" id="GO:0008962">
    <property type="term" value="F:phosphatidylglycerophosphatase activity"/>
    <property type="evidence" value="ECO:0007669"/>
    <property type="project" value="UniProtKB-EC"/>
</dbReference>
<reference evidence="3" key="1">
    <citation type="submission" date="2007-03" db="EMBL/GenBank/DDBJ databases">
        <title>Complete sequence of Prosthecochloris vibrioformis DSM 265.</title>
        <authorList>
            <consortium name="US DOE Joint Genome Institute"/>
            <person name="Copeland A."/>
            <person name="Lucas S."/>
            <person name="Lapidus A."/>
            <person name="Barry K."/>
            <person name="Detter J.C."/>
            <person name="Glavina del Rio T."/>
            <person name="Hammon N."/>
            <person name="Israni S."/>
            <person name="Pitluck S."/>
            <person name="Schmutz J."/>
            <person name="Larimer F."/>
            <person name="Land M."/>
            <person name="Hauser L."/>
            <person name="Mikhailova N."/>
            <person name="Li T."/>
            <person name="Overmann J."/>
            <person name="Schuster S.C."/>
            <person name="Bryant D.A."/>
            <person name="Richardson P."/>
        </authorList>
    </citation>
    <scope>NUCLEOTIDE SEQUENCE [LARGE SCALE GENOMIC DNA]</scope>
    <source>
        <strain evidence="3">DSM 265</strain>
    </source>
</reference>
<dbReference type="PIRSF" id="PIRSF006162">
    <property type="entry name" value="PgpA"/>
    <property type="match status" value="1"/>
</dbReference>
<name>A4SDG0_CHLPM</name>
<dbReference type="InterPro" id="IPR007686">
    <property type="entry name" value="YutG/PgpA"/>
</dbReference>
<evidence type="ECO:0000313" key="3">
    <source>
        <dbReference type="EMBL" id="ABP36519.1"/>
    </source>
</evidence>
<dbReference type="InterPro" id="IPR036681">
    <property type="entry name" value="PgpA-like_sf"/>
</dbReference>
<sequence>MNAASEGLRFQVARALSTVFWIGYFPVAPGTAASAVALLPYLFFPIFQQPAVLAAGVLFATVIGVWSGGIMEDAAGEDPSEVTVDEVAGQWLALLALPSGLLPVLLAFIFFRLFDILKPGPVDLVQRLPGGWGIMMDDLLAGLFANLAVRILLFSAAFFQLSLPV</sequence>
<dbReference type="EMBL" id="CP000607">
    <property type="protein sequence ID" value="ABP36519.1"/>
    <property type="molecule type" value="Genomic_DNA"/>
</dbReference>
<dbReference type="SUPFAM" id="SSF101307">
    <property type="entry name" value="YutG-like"/>
    <property type="match status" value="1"/>
</dbReference>
<evidence type="ECO:0000256" key="1">
    <source>
        <dbReference type="SAM" id="Phobius"/>
    </source>
</evidence>
<dbReference type="STRING" id="290318.Cvib_0497"/>
<protein>
    <submittedName>
        <fullName evidence="3">Phosphatidylglycerophosphatase</fullName>
        <ecNumber evidence="3">3.1.3.27</ecNumber>
    </submittedName>
</protein>
<keyword evidence="1" id="KW-0812">Transmembrane</keyword>
<dbReference type="GO" id="GO:0006629">
    <property type="term" value="P:lipid metabolic process"/>
    <property type="evidence" value="ECO:0007669"/>
    <property type="project" value="InterPro"/>
</dbReference>
<dbReference type="Pfam" id="PF04608">
    <property type="entry name" value="PgpA"/>
    <property type="match status" value="1"/>
</dbReference>
<dbReference type="AlphaFoldDB" id="A4SDG0"/>
<dbReference type="PANTHER" id="PTHR36305:SF1">
    <property type="entry name" value="PHOSPHATIDYLGLYCEROPHOSPHATASE A"/>
    <property type="match status" value="1"/>
</dbReference>
<gene>
    <name evidence="3" type="ordered locus">Cvib_0497</name>
</gene>
<dbReference type="KEGG" id="pvi:Cvib_0497"/>
<evidence type="ECO:0000259" key="2">
    <source>
        <dbReference type="Pfam" id="PF04608"/>
    </source>
</evidence>
<dbReference type="EC" id="3.1.3.27" evidence="3"/>
<feature type="transmembrane region" description="Helical" evidence="1">
    <location>
        <begin position="51"/>
        <end position="71"/>
    </location>
</feature>